<protein>
    <submittedName>
        <fullName evidence="1">Uncharacterized protein</fullName>
    </submittedName>
</protein>
<accession>A0A9P1L7E7</accession>
<dbReference type="Proteomes" id="UP000049685">
    <property type="component" value="Unassembled WGS sequence"/>
</dbReference>
<proteinExistence type="predicted"/>
<name>A0A9P1L7E7_PARSO</name>
<dbReference type="EMBL" id="CDNY01000028">
    <property type="protein sequence ID" value="CEO35917.1"/>
    <property type="molecule type" value="Genomic_DNA"/>
</dbReference>
<organism evidence="1 2">
    <name type="scientific">Paraclostridium sordellii</name>
    <name type="common">Clostridium sordellii</name>
    <dbReference type="NCBI Taxonomy" id="1505"/>
    <lineage>
        <taxon>Bacteria</taxon>
        <taxon>Bacillati</taxon>
        <taxon>Bacillota</taxon>
        <taxon>Clostridia</taxon>
        <taxon>Peptostreptococcales</taxon>
        <taxon>Peptostreptococcaceae</taxon>
        <taxon>Paraclostridium</taxon>
    </lineage>
</organism>
<comment type="caution">
    <text evidence="1">The sequence shown here is derived from an EMBL/GenBank/DDBJ whole genome shotgun (WGS) entry which is preliminary data.</text>
</comment>
<gene>
    <name evidence="1" type="ORF">UMC4404_28971</name>
</gene>
<reference evidence="2" key="1">
    <citation type="submission" date="2015-01" db="EMBL/GenBank/DDBJ databases">
        <authorList>
            <person name="Aslett A.Martin."/>
            <person name="De Silva Nishadi"/>
        </authorList>
    </citation>
    <scope>NUCLEOTIDE SEQUENCE [LARGE SCALE GENOMIC DNA]</scope>
    <source>
        <strain evidence="2">UMC4404</strain>
    </source>
</reference>
<evidence type="ECO:0000313" key="1">
    <source>
        <dbReference type="EMBL" id="CEO35917.1"/>
    </source>
</evidence>
<sequence>MGEFILGVTLGISVCILVEVMASTNLILQ</sequence>
<evidence type="ECO:0000313" key="2">
    <source>
        <dbReference type="Proteomes" id="UP000049685"/>
    </source>
</evidence>
<dbReference type="AlphaFoldDB" id="A0A9P1L7E7"/>